<name>A0ACC3TI33_9ASCO</name>
<keyword evidence="2" id="KW-1185">Reference proteome</keyword>
<evidence type="ECO:0000313" key="1">
    <source>
        <dbReference type="EMBL" id="KAK9320863.1"/>
    </source>
</evidence>
<gene>
    <name evidence="1" type="ORF">V1517DRAFT_194842</name>
</gene>
<protein>
    <submittedName>
        <fullName evidence="1">Uncharacterized protein</fullName>
    </submittedName>
</protein>
<dbReference type="EMBL" id="MU970114">
    <property type="protein sequence ID" value="KAK9320863.1"/>
    <property type="molecule type" value="Genomic_DNA"/>
</dbReference>
<proteinExistence type="predicted"/>
<organism evidence="1 2">
    <name type="scientific">Lipomyces orientalis</name>
    <dbReference type="NCBI Taxonomy" id="1233043"/>
    <lineage>
        <taxon>Eukaryota</taxon>
        <taxon>Fungi</taxon>
        <taxon>Dikarya</taxon>
        <taxon>Ascomycota</taxon>
        <taxon>Saccharomycotina</taxon>
        <taxon>Lipomycetes</taxon>
        <taxon>Lipomycetales</taxon>
        <taxon>Lipomycetaceae</taxon>
        <taxon>Lipomyces</taxon>
    </lineage>
</organism>
<accession>A0ACC3TI33</accession>
<dbReference type="Proteomes" id="UP001489719">
    <property type="component" value="Unassembled WGS sequence"/>
</dbReference>
<reference evidence="2" key="1">
    <citation type="journal article" date="2024" name="Front. Bioeng. Biotechnol.">
        <title>Genome-scale model development and genomic sequencing of the oleaginous clade Lipomyces.</title>
        <authorList>
            <person name="Czajka J.J."/>
            <person name="Han Y."/>
            <person name="Kim J."/>
            <person name="Mondo S.J."/>
            <person name="Hofstad B.A."/>
            <person name="Robles A."/>
            <person name="Haridas S."/>
            <person name="Riley R."/>
            <person name="LaButti K."/>
            <person name="Pangilinan J."/>
            <person name="Andreopoulos W."/>
            <person name="Lipzen A."/>
            <person name="Yan J."/>
            <person name="Wang M."/>
            <person name="Ng V."/>
            <person name="Grigoriev I.V."/>
            <person name="Spatafora J.W."/>
            <person name="Magnuson J.K."/>
            <person name="Baker S.E."/>
            <person name="Pomraning K.R."/>
        </authorList>
    </citation>
    <scope>NUCLEOTIDE SEQUENCE [LARGE SCALE GENOMIC DNA]</scope>
    <source>
        <strain evidence="2">CBS 10300</strain>
    </source>
</reference>
<comment type="caution">
    <text evidence="1">The sequence shown here is derived from an EMBL/GenBank/DDBJ whole genome shotgun (WGS) entry which is preliminary data.</text>
</comment>
<evidence type="ECO:0000313" key="2">
    <source>
        <dbReference type="Proteomes" id="UP001489719"/>
    </source>
</evidence>
<sequence>MSAPVTAIVILNLRSGAAIEQPLRDIFEIFARQKGFQRINWGRWEESTNKAQLFIDWDSLESHRKFETSGADFQAVGGILKPVLVGPPSMYHVHFSPHPPLAVLGTPVVELSTFYSLSASFETDITKFLSFLAKAEGCLAITHGFIDEDLAKEDGEEKGKAYLAAIGWSSVGAHAKAMMTKEVADSVHLATSGASHIEMRHVKFQTL</sequence>